<evidence type="ECO:0000313" key="3">
    <source>
        <dbReference type="Proteomes" id="UP000075613"/>
    </source>
</evidence>
<gene>
    <name evidence="2" type="ORF">CI15_23565</name>
</gene>
<accession>A0A149PH95</accession>
<dbReference type="OrthoDB" id="9103245at2"/>
<feature type="transmembrane region" description="Helical" evidence="1">
    <location>
        <begin position="130"/>
        <end position="147"/>
    </location>
</feature>
<proteinExistence type="predicted"/>
<evidence type="ECO:0000256" key="1">
    <source>
        <dbReference type="SAM" id="Phobius"/>
    </source>
</evidence>
<dbReference type="EMBL" id="LRBG01000036">
    <property type="protein sequence ID" value="KXU84445.1"/>
    <property type="molecule type" value="Genomic_DNA"/>
</dbReference>
<evidence type="ECO:0000313" key="2">
    <source>
        <dbReference type="EMBL" id="KXU84445.1"/>
    </source>
</evidence>
<feature type="transmembrane region" description="Helical" evidence="1">
    <location>
        <begin position="34"/>
        <end position="58"/>
    </location>
</feature>
<reference evidence="2 3" key="1">
    <citation type="journal article" date="2015" name="Int. J. Syst. Evol. Microbiol.">
        <title>Burkholderia monticola sp. nov., isolated from mountain soil.</title>
        <authorList>
            <person name="Baek I."/>
            <person name="Seo B."/>
            <person name="Lee I."/>
            <person name="Yi H."/>
            <person name="Chun J."/>
        </authorList>
    </citation>
    <scope>NUCLEOTIDE SEQUENCE [LARGE SCALE GENOMIC DNA]</scope>
    <source>
        <strain evidence="2 3">JC2948</strain>
    </source>
</reference>
<keyword evidence="3" id="KW-1185">Reference proteome</keyword>
<sequence length="175" mass="19394">MSTTYPRLSQQVIERWLARPFSAESWAIAMGTRVVMLAAFICLSLSSQIAFSNIIFALTGERTVAHHPLAEYSAARQLLGGSILAPLLETLLVQVIGIYVFRKIVRANWTISCVAVGCIFGAMHGYIDSALVKLSITGIFLTALYVIEKRKEGRPIMMTFAAHSIYNTILWLARN</sequence>
<keyword evidence="1" id="KW-0472">Membrane</keyword>
<organism evidence="2 3">
    <name type="scientific">Paraburkholderia monticola</name>
    <dbReference type="NCBI Taxonomy" id="1399968"/>
    <lineage>
        <taxon>Bacteria</taxon>
        <taxon>Pseudomonadati</taxon>
        <taxon>Pseudomonadota</taxon>
        <taxon>Betaproteobacteria</taxon>
        <taxon>Burkholderiales</taxon>
        <taxon>Burkholderiaceae</taxon>
        <taxon>Paraburkholderia</taxon>
    </lineage>
</organism>
<feature type="transmembrane region" description="Helical" evidence="1">
    <location>
        <begin position="78"/>
        <end position="100"/>
    </location>
</feature>
<dbReference type="AlphaFoldDB" id="A0A149PH95"/>
<comment type="caution">
    <text evidence="2">The sequence shown here is derived from an EMBL/GenBank/DDBJ whole genome shotgun (WGS) entry which is preliminary data.</text>
</comment>
<evidence type="ECO:0008006" key="4">
    <source>
        <dbReference type="Google" id="ProtNLM"/>
    </source>
</evidence>
<feature type="transmembrane region" description="Helical" evidence="1">
    <location>
        <begin position="107"/>
        <end position="124"/>
    </location>
</feature>
<keyword evidence="1" id="KW-1133">Transmembrane helix</keyword>
<dbReference type="Proteomes" id="UP000075613">
    <property type="component" value="Unassembled WGS sequence"/>
</dbReference>
<name>A0A149PH95_9BURK</name>
<dbReference type="RefSeq" id="WP_082814274.1">
    <property type="nucleotide sequence ID" value="NZ_LRBG01000036.1"/>
</dbReference>
<keyword evidence="1" id="KW-0812">Transmembrane</keyword>
<protein>
    <recommendedName>
        <fullName evidence="4">CPBP family intramembrane metalloprotease</fullName>
    </recommendedName>
</protein>